<name>A0ABR7CBM8_9BACE</name>
<dbReference type="RefSeq" id="WP_186967061.1">
    <property type="nucleotide sequence ID" value="NZ_JACOOE010000003.1"/>
</dbReference>
<dbReference type="PROSITE" id="PS51257">
    <property type="entry name" value="PROKAR_LIPOPROTEIN"/>
    <property type="match status" value="1"/>
</dbReference>
<evidence type="ECO:0000313" key="3">
    <source>
        <dbReference type="Proteomes" id="UP000600600"/>
    </source>
</evidence>
<evidence type="ECO:0000313" key="2">
    <source>
        <dbReference type="EMBL" id="MBC5604774.1"/>
    </source>
</evidence>
<gene>
    <name evidence="2" type="ORF">H8S67_08845</name>
</gene>
<comment type="caution">
    <text evidence="2">The sequence shown here is derived from an EMBL/GenBank/DDBJ whole genome shotgun (WGS) entry which is preliminary data.</text>
</comment>
<feature type="chain" id="PRO_5045556449" evidence="1">
    <location>
        <begin position="18"/>
        <end position="464"/>
    </location>
</feature>
<dbReference type="InterPro" id="IPR032573">
    <property type="entry name" value="DUF4925"/>
</dbReference>
<proteinExistence type="predicted"/>
<sequence>MMKKISILLIISFISTACLLTSCSEDYPGPDPVDVTANYSNKFSNPNSNLSLYYSGEEMLGKSVDFSTVKGETANITLYDIIPGEETLKLVSIPLIGNDTSYSFSGNGTGNVTGATFNYNGYVEKGKLTINLTNIKMGNSSQWAHSYQMSELTYGTKKYPVRNKETGLYEWGEEANKLTATALYTDMDINLQVDNAVFLYATITDVIKGFGGYMIAQLLQSVDITSNGNIVANYTTDEVQIGELKISEIDMNNKEAMSQLMTFIMQKLYFPVEMGGGFTAADIEAVTTGRHYTSSSQGLAYWYSKDGLFYIKLNIPAIIVKSMQDKGKNVDYNLINTVTDALLKSNPSQLQSVLITINKQLNNPILSLITEIDDKDFQAIFVWIKNGIPMHLDNVNGHTYIYADKSVLTPFINILAKMIPTLEAIPTFGELLVAGYVKPIIEAWPVIKTVNIGLDTQKKSETKH</sequence>
<dbReference type="EMBL" id="JACOOE010000003">
    <property type="protein sequence ID" value="MBC5604774.1"/>
    <property type="molecule type" value="Genomic_DNA"/>
</dbReference>
<dbReference type="Pfam" id="PF16272">
    <property type="entry name" value="DUF4925"/>
    <property type="match status" value="1"/>
</dbReference>
<feature type="signal peptide" evidence="1">
    <location>
        <begin position="1"/>
        <end position="17"/>
    </location>
</feature>
<accession>A0ABR7CBM8</accession>
<organism evidence="2 3">
    <name type="scientific">Bacteroides difficilis</name>
    <dbReference type="NCBI Taxonomy" id="2763021"/>
    <lineage>
        <taxon>Bacteria</taxon>
        <taxon>Pseudomonadati</taxon>
        <taxon>Bacteroidota</taxon>
        <taxon>Bacteroidia</taxon>
        <taxon>Bacteroidales</taxon>
        <taxon>Bacteroidaceae</taxon>
        <taxon>Bacteroides</taxon>
    </lineage>
</organism>
<keyword evidence="1" id="KW-0732">Signal</keyword>
<reference evidence="2 3" key="1">
    <citation type="submission" date="2020-08" db="EMBL/GenBank/DDBJ databases">
        <title>Genome public.</title>
        <authorList>
            <person name="Liu C."/>
            <person name="Sun Q."/>
        </authorList>
    </citation>
    <scope>NUCLEOTIDE SEQUENCE [LARGE SCALE GENOMIC DNA]</scope>
    <source>
        <strain evidence="2 3">M27</strain>
    </source>
</reference>
<keyword evidence="3" id="KW-1185">Reference proteome</keyword>
<evidence type="ECO:0000256" key="1">
    <source>
        <dbReference type="SAM" id="SignalP"/>
    </source>
</evidence>
<dbReference type="Proteomes" id="UP000600600">
    <property type="component" value="Unassembled WGS sequence"/>
</dbReference>
<protein>
    <submittedName>
        <fullName evidence="2">DUF4925 domain-containing protein</fullName>
    </submittedName>
</protein>